<dbReference type="PANTHER" id="PTHR15352">
    <property type="entry name" value="LYMPHOID-RESTRICTED MEMBRANE PROTEIN, JAW1"/>
    <property type="match status" value="1"/>
</dbReference>
<evidence type="ECO:0000313" key="10">
    <source>
        <dbReference type="Proteomes" id="UP000826234"/>
    </source>
</evidence>
<feature type="non-terminal residue" evidence="9">
    <location>
        <position position="1"/>
    </location>
</feature>
<gene>
    <name evidence="9" type="ORF">JD844_024346</name>
</gene>
<evidence type="ECO:0000256" key="8">
    <source>
        <dbReference type="SAM" id="MobiDB-lite"/>
    </source>
</evidence>
<dbReference type="PANTHER" id="PTHR15352:SF2">
    <property type="entry name" value="INOSITOL 1,4,5-TRIPHOSPHATE RECEPTOR ASSOCIATED 1"/>
    <property type="match status" value="1"/>
</dbReference>
<keyword evidence="10" id="KW-1185">Reference proteome</keyword>
<protein>
    <submittedName>
        <fullName evidence="9">Uncharacterized protein</fullName>
    </submittedName>
</protein>
<evidence type="ECO:0000256" key="3">
    <source>
        <dbReference type="ARBA" id="ARBA00022490"/>
    </source>
</evidence>
<evidence type="ECO:0000256" key="7">
    <source>
        <dbReference type="ARBA" id="ARBA00023136"/>
    </source>
</evidence>
<keyword evidence="6" id="KW-0175">Coiled coil</keyword>
<reference evidence="9 10" key="1">
    <citation type="journal article" date="2022" name="Gigascience">
        <title>A chromosome-level genome assembly and annotation of the desert horned lizard, Phrynosoma platyrhinos, provides insight into chromosomal rearrangements among reptiles.</title>
        <authorList>
            <person name="Koochekian N."/>
            <person name="Ascanio A."/>
            <person name="Farleigh K."/>
            <person name="Card D.C."/>
            <person name="Schield D.R."/>
            <person name="Castoe T.A."/>
            <person name="Jezkova T."/>
        </authorList>
    </citation>
    <scope>NUCLEOTIDE SEQUENCE [LARGE SCALE GENOMIC DNA]</scope>
    <source>
        <tissue evidence="9">Liver</tissue>
    </source>
</reference>
<evidence type="ECO:0000313" key="9">
    <source>
        <dbReference type="EMBL" id="KAH0622227.1"/>
    </source>
</evidence>
<keyword evidence="7" id="KW-0472">Membrane</keyword>
<sequence>WAEMAGAVRQEKCMSKAIAVMMQYVENLKRTYEKDHAELMEYKKLANQNSSKNYGSPEDGVPQTSRSMSLSVGKVPRKRVSVAIGQNSNGEPDSESVSSAQTQSGIEDINPETKAKIKEEVYNKGYQEGLKETREFEVQKDDEHKTD</sequence>
<dbReference type="Proteomes" id="UP000826234">
    <property type="component" value="Unassembled WGS sequence"/>
</dbReference>
<accession>A0ABQ7SXN7</accession>
<evidence type="ECO:0000256" key="2">
    <source>
        <dbReference type="ARBA" id="ARBA00004496"/>
    </source>
</evidence>
<evidence type="ECO:0000256" key="5">
    <source>
        <dbReference type="ARBA" id="ARBA00022989"/>
    </source>
</evidence>
<organism evidence="9 10">
    <name type="scientific">Phrynosoma platyrhinos</name>
    <name type="common">Desert horned lizard</name>
    <dbReference type="NCBI Taxonomy" id="52577"/>
    <lineage>
        <taxon>Eukaryota</taxon>
        <taxon>Metazoa</taxon>
        <taxon>Chordata</taxon>
        <taxon>Craniata</taxon>
        <taxon>Vertebrata</taxon>
        <taxon>Euteleostomi</taxon>
        <taxon>Lepidosauria</taxon>
        <taxon>Squamata</taxon>
        <taxon>Bifurcata</taxon>
        <taxon>Unidentata</taxon>
        <taxon>Episquamata</taxon>
        <taxon>Toxicofera</taxon>
        <taxon>Iguania</taxon>
        <taxon>Phrynosomatidae</taxon>
        <taxon>Phrynosomatinae</taxon>
        <taxon>Phrynosoma</taxon>
    </lineage>
</organism>
<evidence type="ECO:0000256" key="6">
    <source>
        <dbReference type="ARBA" id="ARBA00023054"/>
    </source>
</evidence>
<keyword evidence="3" id="KW-0963">Cytoplasm</keyword>
<dbReference type="Pfam" id="PF05781">
    <property type="entry name" value="MRVI1"/>
    <property type="match status" value="2"/>
</dbReference>
<evidence type="ECO:0000256" key="4">
    <source>
        <dbReference type="ARBA" id="ARBA00022692"/>
    </source>
</evidence>
<comment type="subcellular location">
    <subcellularLocation>
        <location evidence="2">Cytoplasm</location>
    </subcellularLocation>
    <subcellularLocation>
        <location evidence="1">Membrane</location>
        <topology evidence="1">Single-pass membrane protein</topology>
    </subcellularLocation>
</comment>
<keyword evidence="4" id="KW-0812">Transmembrane</keyword>
<evidence type="ECO:0000256" key="1">
    <source>
        <dbReference type="ARBA" id="ARBA00004167"/>
    </source>
</evidence>
<feature type="compositionally biased region" description="Basic and acidic residues" evidence="8">
    <location>
        <begin position="111"/>
        <end position="122"/>
    </location>
</feature>
<proteinExistence type="predicted"/>
<feature type="compositionally biased region" description="Basic and acidic residues" evidence="8">
    <location>
        <begin position="129"/>
        <end position="147"/>
    </location>
</feature>
<dbReference type="InterPro" id="IPR008677">
    <property type="entry name" value="MRVI1"/>
</dbReference>
<dbReference type="EMBL" id="JAIPUX010003289">
    <property type="protein sequence ID" value="KAH0622227.1"/>
    <property type="molecule type" value="Genomic_DNA"/>
</dbReference>
<keyword evidence="5" id="KW-1133">Transmembrane helix</keyword>
<feature type="compositionally biased region" description="Polar residues" evidence="8">
    <location>
        <begin position="84"/>
        <end position="105"/>
    </location>
</feature>
<feature type="region of interest" description="Disordered" evidence="8">
    <location>
        <begin position="43"/>
        <end position="147"/>
    </location>
</feature>
<comment type="caution">
    <text evidence="9">The sequence shown here is derived from an EMBL/GenBank/DDBJ whole genome shotgun (WGS) entry which is preliminary data.</text>
</comment>
<name>A0ABQ7SXN7_PHRPL</name>